<name>A0A1E3VU26_9HYPH</name>
<dbReference type="EMBL" id="LPWF01000027">
    <property type="protein sequence ID" value="ODR97034.1"/>
    <property type="molecule type" value="Genomic_DNA"/>
</dbReference>
<comment type="caution">
    <text evidence="2">The sequence shown here is derived from an EMBL/GenBank/DDBJ whole genome shotgun (WGS) entry which is preliminary data.</text>
</comment>
<protein>
    <submittedName>
        <fullName evidence="2">Uncharacterized protein</fullName>
    </submittedName>
</protein>
<evidence type="ECO:0000313" key="3">
    <source>
        <dbReference type="Proteomes" id="UP000094472"/>
    </source>
</evidence>
<proteinExistence type="predicted"/>
<reference evidence="2 3" key="1">
    <citation type="journal article" date="2016" name="Environ. Microbiol.">
        <title>New Methyloceanibacter diversity from North Sea sediments includes methanotroph containing solely the soluble methane monooxygenase.</title>
        <authorList>
            <person name="Vekeman B."/>
            <person name="Kerckhof F.M."/>
            <person name="Cremers G."/>
            <person name="de Vos P."/>
            <person name="Vandamme P."/>
            <person name="Boon N."/>
            <person name="Op den Camp H.J."/>
            <person name="Heylen K."/>
        </authorList>
    </citation>
    <scope>NUCLEOTIDE SEQUENCE [LARGE SCALE GENOMIC DNA]</scope>
    <source>
        <strain evidence="2 3">R-67175</strain>
    </source>
</reference>
<feature type="region of interest" description="Disordered" evidence="1">
    <location>
        <begin position="1"/>
        <end position="76"/>
    </location>
</feature>
<dbReference type="AlphaFoldDB" id="A0A1E3VU26"/>
<organism evidence="2 3">
    <name type="scientific">Methyloceanibacter superfactus</name>
    <dbReference type="NCBI Taxonomy" id="1774969"/>
    <lineage>
        <taxon>Bacteria</taxon>
        <taxon>Pseudomonadati</taxon>
        <taxon>Pseudomonadota</taxon>
        <taxon>Alphaproteobacteria</taxon>
        <taxon>Hyphomicrobiales</taxon>
        <taxon>Hyphomicrobiaceae</taxon>
        <taxon>Methyloceanibacter</taxon>
    </lineage>
</organism>
<sequence length="76" mass="7927">MGQSAIGGAAIQHRAAGLEGGNADARPRPAAEPAGDLEWRQVETFGGGESGATASASWVPEPRPAWEGMTRSIRRR</sequence>
<gene>
    <name evidence="2" type="ORF">AUC69_12995</name>
</gene>
<dbReference type="Proteomes" id="UP000094472">
    <property type="component" value="Unassembled WGS sequence"/>
</dbReference>
<evidence type="ECO:0000256" key="1">
    <source>
        <dbReference type="SAM" id="MobiDB-lite"/>
    </source>
</evidence>
<evidence type="ECO:0000313" key="2">
    <source>
        <dbReference type="EMBL" id="ODR97034.1"/>
    </source>
</evidence>
<keyword evidence="3" id="KW-1185">Reference proteome</keyword>
<accession>A0A1E3VU26</accession>